<organism evidence="2 3">
    <name type="scientific">Amycolatopsis rubida</name>
    <dbReference type="NCBI Taxonomy" id="112413"/>
    <lineage>
        <taxon>Bacteria</taxon>
        <taxon>Bacillati</taxon>
        <taxon>Actinomycetota</taxon>
        <taxon>Actinomycetes</taxon>
        <taxon>Pseudonocardiales</taxon>
        <taxon>Pseudonocardiaceae</taxon>
        <taxon>Amycolatopsis</taxon>
    </lineage>
</organism>
<keyword evidence="3" id="KW-1185">Reference proteome</keyword>
<evidence type="ECO:0000256" key="1">
    <source>
        <dbReference type="SAM" id="MobiDB-lite"/>
    </source>
</evidence>
<gene>
    <name evidence="2" type="ORF">G3I59_36720</name>
</gene>
<name>A0ABX0BZH8_9PSEU</name>
<comment type="caution">
    <text evidence="2">The sequence shown here is derived from an EMBL/GenBank/DDBJ whole genome shotgun (WGS) entry which is preliminary data.</text>
</comment>
<proteinExistence type="predicted"/>
<feature type="region of interest" description="Disordered" evidence="1">
    <location>
        <begin position="1"/>
        <end position="47"/>
    </location>
</feature>
<protein>
    <submittedName>
        <fullName evidence="2">Uncharacterized protein</fullName>
    </submittedName>
</protein>
<dbReference type="Proteomes" id="UP000470404">
    <property type="component" value="Unassembled WGS sequence"/>
</dbReference>
<feature type="compositionally biased region" description="Polar residues" evidence="1">
    <location>
        <begin position="23"/>
        <end position="42"/>
    </location>
</feature>
<reference evidence="2 3" key="1">
    <citation type="submission" date="2020-01" db="EMBL/GenBank/DDBJ databases">
        <title>Insect and environment-associated Actinomycetes.</title>
        <authorList>
            <person name="Currrie C."/>
            <person name="Chevrette M."/>
            <person name="Carlson C."/>
            <person name="Stubbendieck R."/>
            <person name="Wendt-Pienkowski E."/>
        </authorList>
    </citation>
    <scope>NUCLEOTIDE SEQUENCE [LARGE SCALE GENOMIC DNA]</scope>
    <source>
        <strain evidence="2 3">SID8386</strain>
    </source>
</reference>
<sequence length="70" mass="7920">MQADYPERPAHITPGEDIKSGMERSTTVPRLDKQPQTGNSAEPQPGQIQYKVQRLHCEYVSNASCHLELR</sequence>
<feature type="compositionally biased region" description="Basic and acidic residues" evidence="1">
    <location>
        <begin position="1"/>
        <end position="22"/>
    </location>
</feature>
<evidence type="ECO:0000313" key="3">
    <source>
        <dbReference type="Proteomes" id="UP000470404"/>
    </source>
</evidence>
<evidence type="ECO:0000313" key="2">
    <source>
        <dbReference type="EMBL" id="NEC60994.1"/>
    </source>
</evidence>
<dbReference type="EMBL" id="JAAGNC010000188">
    <property type="protein sequence ID" value="NEC60994.1"/>
    <property type="molecule type" value="Genomic_DNA"/>
</dbReference>
<accession>A0ABX0BZH8</accession>